<dbReference type="SUPFAM" id="SSF141371">
    <property type="entry name" value="PilZ domain-like"/>
    <property type="match status" value="1"/>
</dbReference>
<dbReference type="InterPro" id="IPR009875">
    <property type="entry name" value="PilZ_domain"/>
</dbReference>
<dbReference type="Pfam" id="PF07238">
    <property type="entry name" value="PilZ"/>
    <property type="match status" value="1"/>
</dbReference>
<name>A0A4P2QNM5_SORCE</name>
<dbReference type="AlphaFoldDB" id="A0A4P2QNM5"/>
<dbReference type="EMBL" id="CP012672">
    <property type="protein sequence ID" value="AUX31680.1"/>
    <property type="molecule type" value="Genomic_DNA"/>
</dbReference>
<sequence length="127" mass="13735">MIRRRTLTPPSLQIPPELLANRRRSARRELSERVRLETGDRAVSGWTLNASVGGLRVVIENSLDPGTELTVWLDGRSPRPGRIMWVQDEPDGSIVGVCFLDGPDGAEGGGGLDAGASRSSRSSRSRS</sequence>
<dbReference type="Proteomes" id="UP000295497">
    <property type="component" value="Chromosome"/>
</dbReference>
<organism evidence="3 4">
    <name type="scientific">Sorangium cellulosum</name>
    <name type="common">Polyangium cellulosum</name>
    <dbReference type="NCBI Taxonomy" id="56"/>
    <lineage>
        <taxon>Bacteria</taxon>
        <taxon>Pseudomonadati</taxon>
        <taxon>Myxococcota</taxon>
        <taxon>Polyangia</taxon>
        <taxon>Polyangiales</taxon>
        <taxon>Polyangiaceae</taxon>
        <taxon>Sorangium</taxon>
    </lineage>
</organism>
<evidence type="ECO:0000256" key="1">
    <source>
        <dbReference type="SAM" id="MobiDB-lite"/>
    </source>
</evidence>
<gene>
    <name evidence="3" type="ORF">SOCE836_038110</name>
</gene>
<protein>
    <recommendedName>
        <fullName evidence="2">PilZ domain-containing protein</fullName>
    </recommendedName>
</protein>
<feature type="region of interest" description="Disordered" evidence="1">
    <location>
        <begin position="105"/>
        <end position="127"/>
    </location>
</feature>
<feature type="domain" description="PilZ" evidence="2">
    <location>
        <begin position="21"/>
        <end position="105"/>
    </location>
</feature>
<evidence type="ECO:0000313" key="4">
    <source>
        <dbReference type="Proteomes" id="UP000295497"/>
    </source>
</evidence>
<dbReference type="GO" id="GO:0035438">
    <property type="term" value="F:cyclic-di-GMP binding"/>
    <property type="evidence" value="ECO:0007669"/>
    <property type="project" value="InterPro"/>
</dbReference>
<evidence type="ECO:0000259" key="2">
    <source>
        <dbReference type="Pfam" id="PF07238"/>
    </source>
</evidence>
<accession>A0A4P2QNM5</accession>
<proteinExistence type="predicted"/>
<reference evidence="3 4" key="1">
    <citation type="submission" date="2015-09" db="EMBL/GenBank/DDBJ databases">
        <title>Sorangium comparison.</title>
        <authorList>
            <person name="Zaburannyi N."/>
            <person name="Bunk B."/>
            <person name="Overmann J."/>
            <person name="Mueller R."/>
        </authorList>
    </citation>
    <scope>NUCLEOTIDE SEQUENCE [LARGE SCALE GENOMIC DNA]</scope>
    <source>
        <strain evidence="3 4">So ce836</strain>
    </source>
</reference>
<dbReference type="RefSeq" id="WP_165374037.1">
    <property type="nucleotide sequence ID" value="NZ_CP012672.1"/>
</dbReference>
<evidence type="ECO:0000313" key="3">
    <source>
        <dbReference type="EMBL" id="AUX31680.1"/>
    </source>
</evidence>